<dbReference type="Proteomes" id="UP001175211">
    <property type="component" value="Unassembled WGS sequence"/>
</dbReference>
<comment type="caution">
    <text evidence="2">The sequence shown here is derived from an EMBL/GenBank/DDBJ whole genome shotgun (WGS) entry which is preliminary data.</text>
</comment>
<reference evidence="2" key="1">
    <citation type="submission" date="2023-06" db="EMBL/GenBank/DDBJ databases">
        <authorList>
            <consortium name="Lawrence Berkeley National Laboratory"/>
            <person name="Ahrendt S."/>
            <person name="Sahu N."/>
            <person name="Indic B."/>
            <person name="Wong-Bajracharya J."/>
            <person name="Merenyi Z."/>
            <person name="Ke H.-M."/>
            <person name="Monk M."/>
            <person name="Kocsube S."/>
            <person name="Drula E."/>
            <person name="Lipzen A."/>
            <person name="Balint B."/>
            <person name="Henrissat B."/>
            <person name="Andreopoulos B."/>
            <person name="Martin F.M."/>
            <person name="Harder C.B."/>
            <person name="Rigling D."/>
            <person name="Ford K.L."/>
            <person name="Foster G.D."/>
            <person name="Pangilinan J."/>
            <person name="Papanicolaou A."/>
            <person name="Barry K."/>
            <person name="LaButti K."/>
            <person name="Viragh M."/>
            <person name="Koriabine M."/>
            <person name="Yan M."/>
            <person name="Riley R."/>
            <person name="Champramary S."/>
            <person name="Plett K.L."/>
            <person name="Tsai I.J."/>
            <person name="Slot J."/>
            <person name="Sipos G."/>
            <person name="Plett J."/>
            <person name="Nagy L.G."/>
            <person name="Grigoriev I.V."/>
        </authorList>
    </citation>
    <scope>NUCLEOTIDE SEQUENCE</scope>
    <source>
        <strain evidence="2">CCBAS 213</strain>
    </source>
</reference>
<dbReference type="EMBL" id="JAUEPS010000080">
    <property type="protein sequence ID" value="KAK0440016.1"/>
    <property type="molecule type" value="Genomic_DNA"/>
</dbReference>
<dbReference type="RefSeq" id="XP_060323465.1">
    <property type="nucleotide sequence ID" value="XM_060474713.1"/>
</dbReference>
<dbReference type="GeneID" id="85358261"/>
<protein>
    <submittedName>
        <fullName evidence="2">Uncharacterized protein</fullName>
    </submittedName>
</protein>
<dbReference type="AlphaFoldDB" id="A0AA39JC42"/>
<evidence type="ECO:0000313" key="2">
    <source>
        <dbReference type="EMBL" id="KAK0440016.1"/>
    </source>
</evidence>
<evidence type="ECO:0000313" key="3">
    <source>
        <dbReference type="Proteomes" id="UP001175211"/>
    </source>
</evidence>
<gene>
    <name evidence="2" type="ORF">EV420DRAFT_1582893</name>
</gene>
<keyword evidence="3" id="KW-1185">Reference proteome</keyword>
<feature type="region of interest" description="Disordered" evidence="1">
    <location>
        <begin position="1"/>
        <end position="69"/>
    </location>
</feature>
<accession>A0AA39JC42</accession>
<evidence type="ECO:0000256" key="1">
    <source>
        <dbReference type="SAM" id="MobiDB-lite"/>
    </source>
</evidence>
<proteinExistence type="predicted"/>
<feature type="compositionally biased region" description="Polar residues" evidence="1">
    <location>
        <begin position="54"/>
        <end position="64"/>
    </location>
</feature>
<name>A0AA39JC42_ARMTA</name>
<sequence>MPRVSKRPFNEIVKPPASPLPLTAWYKKGPDPVGASSPMCSSKRLKENHGGWSMPTTSGSVSSDNTDEEDASDCEKYVCAPLVLQSRVPIPVERPAVTIKMNRKILPLPKRAKLPASVDPRQMFLKSLIQPAQLPGEKAHKTDEERLYFLQQDPCVDVQSISRQLVVCNKCRKPVLLDRRRNAGYYASAWVKHKKTCLEVYRAWLIEHGYDDPAWIREAERRRDAKLKKQV</sequence>
<organism evidence="2 3">
    <name type="scientific">Armillaria tabescens</name>
    <name type="common">Ringless honey mushroom</name>
    <name type="synonym">Agaricus tabescens</name>
    <dbReference type="NCBI Taxonomy" id="1929756"/>
    <lineage>
        <taxon>Eukaryota</taxon>
        <taxon>Fungi</taxon>
        <taxon>Dikarya</taxon>
        <taxon>Basidiomycota</taxon>
        <taxon>Agaricomycotina</taxon>
        <taxon>Agaricomycetes</taxon>
        <taxon>Agaricomycetidae</taxon>
        <taxon>Agaricales</taxon>
        <taxon>Marasmiineae</taxon>
        <taxon>Physalacriaceae</taxon>
        <taxon>Desarmillaria</taxon>
    </lineage>
</organism>